<evidence type="ECO:0000313" key="4">
    <source>
        <dbReference type="Proteomes" id="UP001215280"/>
    </source>
</evidence>
<dbReference type="PANTHER" id="PTHR46929">
    <property type="entry name" value="EXPRESSED PROTEIN"/>
    <property type="match status" value="1"/>
</dbReference>
<dbReference type="AlphaFoldDB" id="A0AAD7I842"/>
<evidence type="ECO:0000256" key="1">
    <source>
        <dbReference type="SAM" id="MobiDB-lite"/>
    </source>
</evidence>
<feature type="compositionally biased region" description="Low complexity" evidence="1">
    <location>
        <begin position="187"/>
        <end position="196"/>
    </location>
</feature>
<proteinExistence type="predicted"/>
<dbReference type="Proteomes" id="UP001215280">
    <property type="component" value="Unassembled WGS sequence"/>
</dbReference>
<dbReference type="Pfam" id="PF12776">
    <property type="entry name" value="Myb_DNA-bind_3"/>
    <property type="match status" value="1"/>
</dbReference>
<sequence>MCNSKPVREFSYWLGIFRTNGKIPGLISDCTSGAPKLVNGRCDGPPPVTTGCIALLVKSWFVAVKHLRDASGFGWDNGLHMVTATDEVWDAYLKSHPKSKWRKTPFPLYNNILYLVKGIIATGAGAFQAGSASQVSGMSQTQSESETQTQTQLETPRGRSIGQAFQTPVDEELTASSPVRPRRKRPASSSPDAGGRSNRKGRKRNAESVSEITSALLTVAGSLKTITSPEIRERAVKQMEDDRDFSEDEGANIMMLFTENFAVTQTFLASLAKERRTAFLTNCLRKAEREGRL</sequence>
<gene>
    <name evidence="3" type="ORF">DFH07DRAFT_985750</name>
</gene>
<evidence type="ECO:0000313" key="3">
    <source>
        <dbReference type="EMBL" id="KAJ7737174.1"/>
    </source>
</evidence>
<name>A0AAD7I842_9AGAR</name>
<dbReference type="PANTHER" id="PTHR46929:SF3">
    <property type="entry name" value="MYB_SANT-LIKE DOMAIN-CONTAINING PROTEIN"/>
    <property type="match status" value="1"/>
</dbReference>
<organism evidence="3 4">
    <name type="scientific">Mycena maculata</name>
    <dbReference type="NCBI Taxonomy" id="230809"/>
    <lineage>
        <taxon>Eukaryota</taxon>
        <taxon>Fungi</taxon>
        <taxon>Dikarya</taxon>
        <taxon>Basidiomycota</taxon>
        <taxon>Agaricomycotina</taxon>
        <taxon>Agaricomycetes</taxon>
        <taxon>Agaricomycetidae</taxon>
        <taxon>Agaricales</taxon>
        <taxon>Marasmiineae</taxon>
        <taxon>Mycenaceae</taxon>
        <taxon>Mycena</taxon>
    </lineage>
</organism>
<feature type="region of interest" description="Disordered" evidence="1">
    <location>
        <begin position="137"/>
        <end position="209"/>
    </location>
</feature>
<keyword evidence="4" id="KW-1185">Reference proteome</keyword>
<dbReference type="EMBL" id="JARJLG010000145">
    <property type="protein sequence ID" value="KAJ7737174.1"/>
    <property type="molecule type" value="Genomic_DNA"/>
</dbReference>
<comment type="caution">
    <text evidence="3">The sequence shown here is derived from an EMBL/GenBank/DDBJ whole genome shotgun (WGS) entry which is preliminary data.</text>
</comment>
<protein>
    <recommendedName>
        <fullName evidence="2">Myb/SANT-like domain-containing protein</fullName>
    </recommendedName>
</protein>
<feature type="domain" description="Myb/SANT-like" evidence="2">
    <location>
        <begin position="60"/>
        <end position="92"/>
    </location>
</feature>
<dbReference type="InterPro" id="IPR024752">
    <property type="entry name" value="Myb/SANT-like_dom"/>
</dbReference>
<accession>A0AAD7I842</accession>
<feature type="compositionally biased region" description="Low complexity" evidence="1">
    <location>
        <begin position="137"/>
        <end position="155"/>
    </location>
</feature>
<evidence type="ECO:0000259" key="2">
    <source>
        <dbReference type="Pfam" id="PF12776"/>
    </source>
</evidence>
<reference evidence="3" key="1">
    <citation type="submission" date="2023-03" db="EMBL/GenBank/DDBJ databases">
        <title>Massive genome expansion in bonnet fungi (Mycena s.s.) driven by repeated elements and novel gene families across ecological guilds.</title>
        <authorList>
            <consortium name="Lawrence Berkeley National Laboratory"/>
            <person name="Harder C.B."/>
            <person name="Miyauchi S."/>
            <person name="Viragh M."/>
            <person name="Kuo A."/>
            <person name="Thoen E."/>
            <person name="Andreopoulos B."/>
            <person name="Lu D."/>
            <person name="Skrede I."/>
            <person name="Drula E."/>
            <person name="Henrissat B."/>
            <person name="Morin E."/>
            <person name="Kohler A."/>
            <person name="Barry K."/>
            <person name="LaButti K."/>
            <person name="Morin E."/>
            <person name="Salamov A."/>
            <person name="Lipzen A."/>
            <person name="Mereny Z."/>
            <person name="Hegedus B."/>
            <person name="Baldrian P."/>
            <person name="Stursova M."/>
            <person name="Weitz H."/>
            <person name="Taylor A."/>
            <person name="Grigoriev I.V."/>
            <person name="Nagy L.G."/>
            <person name="Martin F."/>
            <person name="Kauserud H."/>
        </authorList>
    </citation>
    <scope>NUCLEOTIDE SEQUENCE</scope>
    <source>
        <strain evidence="3">CBHHK188m</strain>
    </source>
</reference>